<dbReference type="STRING" id="908615.SAMN05421540_10955"/>
<evidence type="ECO:0000259" key="6">
    <source>
        <dbReference type="Pfam" id="PF18962"/>
    </source>
</evidence>
<feature type="domain" description="CBM-cenC" evidence="4">
    <location>
        <begin position="20"/>
        <end position="141"/>
    </location>
</feature>
<keyword evidence="2" id="KW-0378">Hydrolase</keyword>
<feature type="chain" id="PRO_5011736872" evidence="3">
    <location>
        <begin position="23"/>
        <end position="551"/>
    </location>
</feature>
<evidence type="ECO:0000259" key="4">
    <source>
        <dbReference type="Pfam" id="PF02018"/>
    </source>
</evidence>
<dbReference type="InterPro" id="IPR008979">
    <property type="entry name" value="Galactose-bd-like_sf"/>
</dbReference>
<accession>A0A1H4D027</accession>
<dbReference type="RefSeq" id="WP_093244969.1">
    <property type="nucleotide sequence ID" value="NZ_FNQF01000009.1"/>
</dbReference>
<dbReference type="Gene3D" id="2.60.120.260">
    <property type="entry name" value="Galactose-binding domain-like"/>
    <property type="match status" value="1"/>
</dbReference>
<evidence type="ECO:0000313" key="8">
    <source>
        <dbReference type="Proteomes" id="UP000198820"/>
    </source>
</evidence>
<dbReference type="InterPro" id="IPR026444">
    <property type="entry name" value="Secre_tail"/>
</dbReference>
<feature type="signal peptide" evidence="3">
    <location>
        <begin position="1"/>
        <end position="22"/>
    </location>
</feature>
<dbReference type="Proteomes" id="UP000198820">
    <property type="component" value="Unassembled WGS sequence"/>
</dbReference>
<dbReference type="Pfam" id="PF18962">
    <property type="entry name" value="Por_Secre_tail"/>
    <property type="match status" value="1"/>
</dbReference>
<evidence type="ECO:0000256" key="1">
    <source>
        <dbReference type="ARBA" id="ARBA00022729"/>
    </source>
</evidence>
<sequence length="551" mass="58996">MKKITLLFALLFSFAMVGQNLATNGSFEDWTSGAPDGWPVIDFSTTDLTENTDAAFVSEGNSSASVNLLTQDQGNTDIRQSVSLVSGTTYKVSLDVYATNSQARVRVFNATGYEPSQYSDPAVINQWQTISFEYTPTADGSQEFGIRFYDIADDWVDGSLFYIDNFKVEALSGPALAILTPAEGQNISSGDVDVEFSVQNFALGNGTGDGYISYTVDGGTPIAQYDSTPISLVGLSEGAHSVSMELLDQSDQPLSPAVTAEVNFNVVSTSTVSDIAALRASAQDGSLFTLSSEAILTFQQNFRGQKYIEDATAAILIDDPAGNITTSYNIGDGITGITGSVSEYNGIMQFIPSEDPGVATSNNNEIVPQIITINELLTNFNNYESEVVAIENVTITEGDGTAMFAAGTNYTLTDGSNSTILRTQFQNADFIGEVIPSTQLNNVVGIVSEFGGDGQLFPRSLDDFNATLGNTSFDATEFSVYPNPTQGTYVNINTSNSDDFTVEVYDILGKAVISQEMNSNESLNISALKSGVYLVKITQESNSITKKLIVR</sequence>
<keyword evidence="1 3" id="KW-0732">Signal</keyword>
<dbReference type="EMBL" id="FNQF01000009">
    <property type="protein sequence ID" value="SEA65900.1"/>
    <property type="molecule type" value="Genomic_DNA"/>
</dbReference>
<evidence type="ECO:0000256" key="3">
    <source>
        <dbReference type="SAM" id="SignalP"/>
    </source>
</evidence>
<dbReference type="InterPro" id="IPR043744">
    <property type="entry name" value="DUF5689"/>
</dbReference>
<evidence type="ECO:0000256" key="2">
    <source>
        <dbReference type="ARBA" id="ARBA00022801"/>
    </source>
</evidence>
<dbReference type="Gene3D" id="2.60.120.380">
    <property type="match status" value="1"/>
</dbReference>
<dbReference type="AlphaFoldDB" id="A0A1H4D027"/>
<feature type="domain" description="Secretion system C-terminal sorting" evidence="6">
    <location>
        <begin position="480"/>
        <end position="550"/>
    </location>
</feature>
<dbReference type="SUPFAM" id="SSF49785">
    <property type="entry name" value="Galactose-binding domain-like"/>
    <property type="match status" value="1"/>
</dbReference>
<dbReference type="Pfam" id="PF18942">
    <property type="entry name" value="DUF5689"/>
    <property type="match status" value="1"/>
</dbReference>
<dbReference type="Pfam" id="PF02018">
    <property type="entry name" value="CBM_4_9"/>
    <property type="match status" value="1"/>
</dbReference>
<feature type="domain" description="DUF5689" evidence="5">
    <location>
        <begin position="299"/>
        <end position="463"/>
    </location>
</feature>
<evidence type="ECO:0000259" key="5">
    <source>
        <dbReference type="Pfam" id="PF18942"/>
    </source>
</evidence>
<dbReference type="GO" id="GO:0016798">
    <property type="term" value="F:hydrolase activity, acting on glycosyl bonds"/>
    <property type="evidence" value="ECO:0007669"/>
    <property type="project" value="InterPro"/>
</dbReference>
<organism evidence="7 8">
    <name type="scientific">Psychroflexus halocasei</name>
    <dbReference type="NCBI Taxonomy" id="908615"/>
    <lineage>
        <taxon>Bacteria</taxon>
        <taxon>Pseudomonadati</taxon>
        <taxon>Bacteroidota</taxon>
        <taxon>Flavobacteriia</taxon>
        <taxon>Flavobacteriales</taxon>
        <taxon>Flavobacteriaceae</taxon>
        <taxon>Psychroflexus</taxon>
    </lineage>
</organism>
<evidence type="ECO:0000313" key="7">
    <source>
        <dbReference type="EMBL" id="SEA65900.1"/>
    </source>
</evidence>
<reference evidence="7 8" key="1">
    <citation type="submission" date="2016-10" db="EMBL/GenBank/DDBJ databases">
        <authorList>
            <person name="de Groot N.N."/>
        </authorList>
    </citation>
    <scope>NUCLEOTIDE SEQUENCE [LARGE SCALE GENOMIC DNA]</scope>
    <source>
        <strain evidence="7 8">DSM 23581</strain>
    </source>
</reference>
<protein>
    <submittedName>
        <fullName evidence="7">Por secretion system C-terminal sorting domain-containing protein</fullName>
    </submittedName>
</protein>
<proteinExistence type="predicted"/>
<dbReference type="InterPro" id="IPR003305">
    <property type="entry name" value="CenC_carb-bd"/>
</dbReference>
<name>A0A1H4D027_9FLAO</name>
<gene>
    <name evidence="7" type="ORF">SAMN05421540_10955</name>
</gene>
<dbReference type="NCBIfam" id="TIGR04183">
    <property type="entry name" value="Por_Secre_tail"/>
    <property type="match status" value="1"/>
</dbReference>
<keyword evidence="8" id="KW-1185">Reference proteome</keyword>